<evidence type="ECO:0008006" key="3">
    <source>
        <dbReference type="Google" id="ProtNLM"/>
    </source>
</evidence>
<keyword evidence="2" id="KW-1185">Reference proteome</keyword>
<dbReference type="InterPro" id="IPR021866">
    <property type="entry name" value="SpoIIAA-like"/>
</dbReference>
<dbReference type="RefSeq" id="WP_259552243.1">
    <property type="nucleotide sequence ID" value="NZ_BAABHW010000005.1"/>
</dbReference>
<reference evidence="2" key="1">
    <citation type="journal article" date="2019" name="Int. J. Syst. Evol. Microbiol.">
        <title>The Global Catalogue of Microorganisms (GCM) 10K type strain sequencing project: providing services to taxonomists for standard genome sequencing and annotation.</title>
        <authorList>
            <consortium name="The Broad Institute Genomics Platform"/>
            <consortium name="The Broad Institute Genome Sequencing Center for Infectious Disease"/>
            <person name="Wu L."/>
            <person name="Ma J."/>
        </authorList>
    </citation>
    <scope>NUCLEOTIDE SEQUENCE [LARGE SCALE GENOMIC DNA]</scope>
    <source>
        <strain evidence="2">JCM 18015</strain>
    </source>
</reference>
<name>A0ABP9LMM9_9RHOB</name>
<evidence type="ECO:0000313" key="1">
    <source>
        <dbReference type="EMBL" id="GAA5079562.1"/>
    </source>
</evidence>
<dbReference type="SUPFAM" id="SSF52091">
    <property type="entry name" value="SpoIIaa-like"/>
    <property type="match status" value="1"/>
</dbReference>
<gene>
    <name evidence="1" type="ORF">GCM10023209_31980</name>
</gene>
<proteinExistence type="predicted"/>
<accession>A0ABP9LMM9</accession>
<dbReference type="InterPro" id="IPR038396">
    <property type="entry name" value="SpoIIAA-like_sf"/>
</dbReference>
<dbReference type="Pfam" id="PF11964">
    <property type="entry name" value="SpoIIAA-like"/>
    <property type="match status" value="1"/>
</dbReference>
<comment type="caution">
    <text evidence="1">The sequence shown here is derived from an EMBL/GenBank/DDBJ whole genome shotgun (WGS) entry which is preliminary data.</text>
</comment>
<dbReference type="EMBL" id="BAABHW010000005">
    <property type="protein sequence ID" value="GAA5079562.1"/>
    <property type="molecule type" value="Genomic_DNA"/>
</dbReference>
<dbReference type="Gene3D" id="3.40.50.10600">
    <property type="entry name" value="SpoIIaa-like domains"/>
    <property type="match status" value="1"/>
</dbReference>
<dbReference type="InterPro" id="IPR036513">
    <property type="entry name" value="STAS_dom_sf"/>
</dbReference>
<organism evidence="1 2">
    <name type="scientific">[Roseibacterium] beibuensis</name>
    <dbReference type="NCBI Taxonomy" id="1193142"/>
    <lineage>
        <taxon>Bacteria</taxon>
        <taxon>Pseudomonadati</taxon>
        <taxon>Pseudomonadota</taxon>
        <taxon>Alphaproteobacteria</taxon>
        <taxon>Rhodobacterales</taxon>
        <taxon>Roseobacteraceae</taxon>
        <taxon>Roseicyclus</taxon>
    </lineage>
</organism>
<dbReference type="Proteomes" id="UP001499910">
    <property type="component" value="Unassembled WGS sequence"/>
</dbReference>
<evidence type="ECO:0000313" key="2">
    <source>
        <dbReference type="Proteomes" id="UP001499910"/>
    </source>
</evidence>
<protein>
    <recommendedName>
        <fullName evidence="3">STAS/SEC14 domain-containing protein</fullName>
    </recommendedName>
</protein>
<sequence length="133" mass="14516">MTTPLFHSTRESDTLLVIEAHGAMDARAMEVALTLLVDEMKGMHHGACLVRAEGVEWPSLGAIGVEIRHWVQMMAMVEKLDKVAVLTDEGWVRAIASIESALIPNLVIRAFAPDQEDAARAWLAEPLSQDATA</sequence>